<dbReference type="Gene3D" id="3.40.50.300">
    <property type="entry name" value="P-loop containing nucleotide triphosphate hydrolases"/>
    <property type="match status" value="1"/>
</dbReference>
<comment type="caution">
    <text evidence="5">The sequence shown here is derived from an EMBL/GenBank/DDBJ whole genome shotgun (WGS) entry which is preliminary data.</text>
</comment>
<dbReference type="PANTHER" id="PTHR42781">
    <property type="entry name" value="SPERMIDINE/PUTRESCINE IMPORT ATP-BINDING PROTEIN POTA"/>
    <property type="match status" value="1"/>
</dbReference>
<proteinExistence type="predicted"/>
<evidence type="ECO:0000313" key="5">
    <source>
        <dbReference type="EMBL" id="RGU93089.1"/>
    </source>
</evidence>
<evidence type="ECO:0000256" key="1">
    <source>
        <dbReference type="ARBA" id="ARBA00022448"/>
    </source>
</evidence>
<gene>
    <name evidence="5" type="ORF">DWW32_03710</name>
</gene>
<sequence length="210" mass="24003">MLEVQIYKKLAEFDLDVSFQVDDYILGLMGASGSGKSMTLKCIAGIETPDQGRIVLNGRVLFDSEKKINVPIQKRNVGYMFQSYALFPNMNVYENISVGLRARKVKDVDIVVQKVMQQFRIFELASRYPKQLSGGQRQRVALARLMAYEPDVLLLDEPFSALDEDLKEDLLQELKSELQISKPVIFVSHDKEEVNYLCDLNYKIKQGEII</sequence>
<dbReference type="GO" id="GO:0016887">
    <property type="term" value="F:ATP hydrolysis activity"/>
    <property type="evidence" value="ECO:0007669"/>
    <property type="project" value="InterPro"/>
</dbReference>
<dbReference type="InterPro" id="IPR003439">
    <property type="entry name" value="ABC_transporter-like_ATP-bd"/>
</dbReference>
<evidence type="ECO:0000256" key="3">
    <source>
        <dbReference type="ARBA" id="ARBA00022840"/>
    </source>
</evidence>
<dbReference type="GO" id="GO:0005524">
    <property type="term" value="F:ATP binding"/>
    <property type="evidence" value="ECO:0007669"/>
    <property type="project" value="UniProtKB-KW"/>
</dbReference>
<dbReference type="PANTHER" id="PTHR42781:SF4">
    <property type="entry name" value="SPERMIDINE_PUTRESCINE IMPORT ATP-BINDING PROTEIN POTA"/>
    <property type="match status" value="1"/>
</dbReference>
<dbReference type="SUPFAM" id="SSF52540">
    <property type="entry name" value="P-loop containing nucleoside triphosphate hydrolases"/>
    <property type="match status" value="1"/>
</dbReference>
<dbReference type="SMART" id="SM00382">
    <property type="entry name" value="AAA"/>
    <property type="match status" value="1"/>
</dbReference>
<protein>
    <submittedName>
        <fullName evidence="5">ATP-binding cassette domain-containing protein</fullName>
    </submittedName>
</protein>
<evidence type="ECO:0000256" key="2">
    <source>
        <dbReference type="ARBA" id="ARBA00022741"/>
    </source>
</evidence>
<dbReference type="PROSITE" id="PS00211">
    <property type="entry name" value="ABC_TRANSPORTER_1"/>
    <property type="match status" value="1"/>
</dbReference>
<dbReference type="Pfam" id="PF00005">
    <property type="entry name" value="ABC_tran"/>
    <property type="match status" value="1"/>
</dbReference>
<organism evidence="5 6">
    <name type="scientific">Holdemanella biformis</name>
    <dbReference type="NCBI Taxonomy" id="1735"/>
    <lineage>
        <taxon>Bacteria</taxon>
        <taxon>Bacillati</taxon>
        <taxon>Bacillota</taxon>
        <taxon>Erysipelotrichia</taxon>
        <taxon>Erysipelotrichales</taxon>
        <taxon>Erysipelotrichaceae</taxon>
        <taxon>Holdemanella</taxon>
    </lineage>
</organism>
<accession>A0A395W9S8</accession>
<dbReference type="InterPro" id="IPR027417">
    <property type="entry name" value="P-loop_NTPase"/>
</dbReference>
<reference evidence="5 6" key="1">
    <citation type="submission" date="2018-08" db="EMBL/GenBank/DDBJ databases">
        <title>A genome reference for cultivated species of the human gut microbiota.</title>
        <authorList>
            <person name="Zou Y."/>
            <person name="Xue W."/>
            <person name="Luo G."/>
        </authorList>
    </citation>
    <scope>NUCLEOTIDE SEQUENCE [LARGE SCALE GENOMIC DNA]</scope>
    <source>
        <strain evidence="5 6">AF15-20</strain>
    </source>
</reference>
<dbReference type="EMBL" id="QRYQ01000004">
    <property type="protein sequence ID" value="RGU93089.1"/>
    <property type="molecule type" value="Genomic_DNA"/>
</dbReference>
<dbReference type="InterPro" id="IPR050093">
    <property type="entry name" value="ABC_SmlMolc_Importer"/>
</dbReference>
<feature type="domain" description="ABC transporter" evidence="4">
    <location>
        <begin position="1"/>
        <end position="210"/>
    </location>
</feature>
<evidence type="ECO:0000259" key="4">
    <source>
        <dbReference type="PROSITE" id="PS50893"/>
    </source>
</evidence>
<keyword evidence="2" id="KW-0547">Nucleotide-binding</keyword>
<dbReference type="PROSITE" id="PS50893">
    <property type="entry name" value="ABC_TRANSPORTER_2"/>
    <property type="match status" value="1"/>
</dbReference>
<dbReference type="GeneID" id="66578927"/>
<dbReference type="Proteomes" id="UP000265489">
    <property type="component" value="Unassembled WGS sequence"/>
</dbReference>
<evidence type="ECO:0000313" key="6">
    <source>
        <dbReference type="Proteomes" id="UP000265489"/>
    </source>
</evidence>
<dbReference type="AlphaFoldDB" id="A0A395W9S8"/>
<dbReference type="InterPro" id="IPR017871">
    <property type="entry name" value="ABC_transporter-like_CS"/>
</dbReference>
<dbReference type="InterPro" id="IPR003593">
    <property type="entry name" value="AAA+_ATPase"/>
</dbReference>
<name>A0A395W9S8_9FIRM</name>
<dbReference type="RefSeq" id="WP_118324802.1">
    <property type="nucleotide sequence ID" value="NZ_QRYH01000003.1"/>
</dbReference>
<keyword evidence="1" id="KW-0813">Transport</keyword>
<keyword evidence="3 5" id="KW-0067">ATP-binding</keyword>